<dbReference type="STRING" id="1231657.A0A1Y1Z2Q4"/>
<feature type="region of interest" description="Disordered" evidence="10">
    <location>
        <begin position="277"/>
        <end position="304"/>
    </location>
</feature>
<feature type="compositionally biased region" description="Polar residues" evidence="10">
    <location>
        <begin position="277"/>
        <end position="296"/>
    </location>
</feature>
<dbReference type="PANTHER" id="PTHR42776:SF11">
    <property type="entry name" value="DIPEPTIDYL-PEPTIDASE 5-RELATED"/>
    <property type="match status" value="1"/>
</dbReference>
<evidence type="ECO:0000256" key="11">
    <source>
        <dbReference type="SAM" id="SignalP"/>
    </source>
</evidence>
<evidence type="ECO:0000256" key="5">
    <source>
        <dbReference type="ARBA" id="ARBA00022729"/>
    </source>
</evidence>
<sequence>MVHVRTIVANLVLGCALAFTPEQMLAAPRRSTANVNPSGELALFTSTRYNWTTHKASTTWQLLNISSGNITEAPFDSEVSEVVWVGSSKTSILYINGTNEEIPGGVTLYTADLGEAKFAPKLVASLNAPFAGLKAIKTESGALNFVVNCLAYANNGSAYNPDLATKPLSTGQLYDANFVRHWNVYITAERFAVFSGVLSSAYGGSYSFDGTMKNLLWGMEAPVTRPESPVQTFGDQGDYDLSLDGSKVAFLTKAPELSKANHTASYIYLVPHDGSNTPVPVNGPNTTAPKTAQGASESPKWSPDGKKLAYCQQDGISYESDRFKCYVAEISGLNSTVHSVAEDWDSSPAFVQWSSNSEDLIVASELHASVRLWTVPANAAASFKPVNITGPETTLSDFAVLPGGAFLVSAAASWTSRMFYTTKPGSKPNVLFTANEVDPELASLSPKDVSNFWYEGGDGDMIQCFVFYPTNFNASKSYPLVFNVHGGPQSSQGDNWSSRWNLRMWADQGFIVTSPQFTGTPSYSQRFTDAIAGNWGGTPYQDLEKLFAYLEANVSYIDTERAVAVGASYGGFMMNWIQGHPLGRKFRALVSHDGKASQLGSYGTDELWFVQHDQNGTLWDNVANYEKYDPISHAKNFSTPQFIIHNDLDFRLPVDEGLMMFNILQSLGVQSRFLHFPNEGHWVLNRENSIVWHRAIFNWIRYWTGLEEELVQDIVITQ</sequence>
<evidence type="ECO:0000256" key="3">
    <source>
        <dbReference type="ARBA" id="ARBA00022525"/>
    </source>
</evidence>
<evidence type="ECO:0000256" key="8">
    <source>
        <dbReference type="ARBA" id="ARBA00023180"/>
    </source>
</evidence>
<keyword evidence="3" id="KW-0964">Secreted</keyword>
<dbReference type="Gene3D" id="2.120.10.30">
    <property type="entry name" value="TolB, C-terminal domain"/>
    <property type="match status" value="1"/>
</dbReference>
<dbReference type="SUPFAM" id="SSF82171">
    <property type="entry name" value="DPP6 N-terminal domain-like"/>
    <property type="match status" value="1"/>
</dbReference>
<evidence type="ECO:0000256" key="4">
    <source>
        <dbReference type="ARBA" id="ARBA00022670"/>
    </source>
</evidence>
<evidence type="ECO:0000256" key="10">
    <source>
        <dbReference type="SAM" id="MobiDB-lite"/>
    </source>
</evidence>
<dbReference type="PANTHER" id="PTHR42776">
    <property type="entry name" value="SERINE PEPTIDASE S9 FAMILY MEMBER"/>
    <property type="match status" value="1"/>
</dbReference>
<dbReference type="EMBL" id="MCFA01000134">
    <property type="protein sequence ID" value="ORY04573.1"/>
    <property type="molecule type" value="Genomic_DNA"/>
</dbReference>
<evidence type="ECO:0000256" key="9">
    <source>
        <dbReference type="ARBA" id="ARBA00032829"/>
    </source>
</evidence>
<dbReference type="Gene3D" id="3.40.50.1820">
    <property type="entry name" value="alpha/beta hydrolase"/>
    <property type="match status" value="1"/>
</dbReference>
<keyword evidence="4" id="KW-0645">Protease</keyword>
<keyword evidence="6 13" id="KW-0378">Hydrolase</keyword>
<evidence type="ECO:0000259" key="12">
    <source>
        <dbReference type="Pfam" id="PF00326"/>
    </source>
</evidence>
<evidence type="ECO:0000256" key="6">
    <source>
        <dbReference type="ARBA" id="ARBA00022801"/>
    </source>
</evidence>
<dbReference type="InterPro" id="IPR011042">
    <property type="entry name" value="6-blade_b-propeller_TolB-like"/>
</dbReference>
<evidence type="ECO:0000313" key="13">
    <source>
        <dbReference type="EMBL" id="ORY04573.1"/>
    </source>
</evidence>
<dbReference type="SUPFAM" id="SSF53474">
    <property type="entry name" value="alpha/beta-Hydrolases"/>
    <property type="match status" value="1"/>
</dbReference>
<protein>
    <recommendedName>
        <fullName evidence="9">Dipeptidyl-peptidase V</fullName>
    </recommendedName>
</protein>
<name>A0A1Y1Z2Q4_9PLEO</name>
<reference evidence="13 14" key="1">
    <citation type="submission" date="2016-07" db="EMBL/GenBank/DDBJ databases">
        <title>Pervasive Adenine N6-methylation of Active Genes in Fungi.</title>
        <authorList>
            <consortium name="DOE Joint Genome Institute"/>
            <person name="Mondo S.J."/>
            <person name="Dannebaum R.O."/>
            <person name="Kuo R.C."/>
            <person name="Labutti K."/>
            <person name="Haridas S."/>
            <person name="Kuo A."/>
            <person name="Salamov A."/>
            <person name="Ahrendt S.R."/>
            <person name="Lipzen A."/>
            <person name="Sullivan W."/>
            <person name="Andreopoulos W.B."/>
            <person name="Clum A."/>
            <person name="Lindquist E."/>
            <person name="Daum C."/>
            <person name="Ramamoorthy G.K."/>
            <person name="Gryganskyi A."/>
            <person name="Culley D."/>
            <person name="Magnuson J.K."/>
            <person name="James T.Y."/>
            <person name="O'Malley M.A."/>
            <person name="Stajich J.E."/>
            <person name="Spatafora J.W."/>
            <person name="Visel A."/>
            <person name="Grigoriev I.V."/>
        </authorList>
    </citation>
    <scope>NUCLEOTIDE SEQUENCE [LARGE SCALE GENOMIC DNA]</scope>
    <source>
        <strain evidence="13 14">CBS 115471</strain>
    </source>
</reference>
<organism evidence="13 14">
    <name type="scientific">Clohesyomyces aquaticus</name>
    <dbReference type="NCBI Taxonomy" id="1231657"/>
    <lineage>
        <taxon>Eukaryota</taxon>
        <taxon>Fungi</taxon>
        <taxon>Dikarya</taxon>
        <taxon>Ascomycota</taxon>
        <taxon>Pezizomycotina</taxon>
        <taxon>Dothideomycetes</taxon>
        <taxon>Pleosporomycetidae</taxon>
        <taxon>Pleosporales</taxon>
        <taxon>Lindgomycetaceae</taxon>
        <taxon>Clohesyomyces</taxon>
    </lineage>
</organism>
<dbReference type="AlphaFoldDB" id="A0A1Y1Z2Q4"/>
<evidence type="ECO:0000313" key="14">
    <source>
        <dbReference type="Proteomes" id="UP000193144"/>
    </source>
</evidence>
<proteinExistence type="inferred from homology"/>
<comment type="caution">
    <text evidence="13">The sequence shown here is derived from an EMBL/GenBank/DDBJ whole genome shotgun (WGS) entry which is preliminary data.</text>
</comment>
<dbReference type="OrthoDB" id="416344at2759"/>
<feature type="domain" description="Peptidase S9 prolyl oligopeptidase catalytic" evidence="12">
    <location>
        <begin position="496"/>
        <end position="705"/>
    </location>
</feature>
<keyword evidence="8" id="KW-0325">Glycoprotein</keyword>
<keyword evidence="14" id="KW-1185">Reference proteome</keyword>
<keyword evidence="5 11" id="KW-0732">Signal</keyword>
<keyword evidence="7" id="KW-0720">Serine protease</keyword>
<feature type="chain" id="PRO_5010986510" description="Dipeptidyl-peptidase V" evidence="11">
    <location>
        <begin position="19"/>
        <end position="718"/>
    </location>
</feature>
<dbReference type="InterPro" id="IPR001375">
    <property type="entry name" value="Peptidase_S9_cat"/>
</dbReference>
<dbReference type="GO" id="GO:0005576">
    <property type="term" value="C:extracellular region"/>
    <property type="evidence" value="ECO:0007669"/>
    <property type="project" value="UniProtKB-SubCell"/>
</dbReference>
<dbReference type="FunFam" id="3.40.50.1820:FF:000028">
    <property type="entry name" value="S9 family peptidase"/>
    <property type="match status" value="1"/>
</dbReference>
<gene>
    <name evidence="13" type="ORF">BCR34DRAFT_591189</name>
</gene>
<evidence type="ECO:0000256" key="2">
    <source>
        <dbReference type="ARBA" id="ARBA00010040"/>
    </source>
</evidence>
<feature type="signal peptide" evidence="11">
    <location>
        <begin position="1"/>
        <end position="18"/>
    </location>
</feature>
<evidence type="ECO:0000256" key="7">
    <source>
        <dbReference type="ARBA" id="ARBA00022825"/>
    </source>
</evidence>
<dbReference type="InterPro" id="IPR029058">
    <property type="entry name" value="AB_hydrolase_fold"/>
</dbReference>
<accession>A0A1Y1Z2Q4</accession>
<comment type="similarity">
    <text evidence="2">Belongs to the peptidase S9C family.</text>
</comment>
<dbReference type="Pfam" id="PF00326">
    <property type="entry name" value="Peptidase_S9"/>
    <property type="match status" value="1"/>
</dbReference>
<comment type="subcellular location">
    <subcellularLocation>
        <location evidence="1">Secreted</location>
    </subcellularLocation>
</comment>
<dbReference type="Proteomes" id="UP000193144">
    <property type="component" value="Unassembled WGS sequence"/>
</dbReference>
<dbReference type="GO" id="GO:0004252">
    <property type="term" value="F:serine-type endopeptidase activity"/>
    <property type="evidence" value="ECO:0007669"/>
    <property type="project" value="TreeGrafter"/>
</dbReference>
<dbReference type="GO" id="GO:0006508">
    <property type="term" value="P:proteolysis"/>
    <property type="evidence" value="ECO:0007669"/>
    <property type="project" value="UniProtKB-KW"/>
</dbReference>
<evidence type="ECO:0000256" key="1">
    <source>
        <dbReference type="ARBA" id="ARBA00004613"/>
    </source>
</evidence>